<proteinExistence type="inferred from homology"/>
<gene>
    <name evidence="2" type="ORF">M409DRAFT_58362</name>
</gene>
<dbReference type="Proteomes" id="UP000799537">
    <property type="component" value="Unassembled WGS sequence"/>
</dbReference>
<dbReference type="GeneID" id="54567164"/>
<sequence>MILQKRQTFTVSGIIDGLPLVTPDRVDSINIGINTLPLTSPDGIDCDRIGIGIRSSDWRGHCGQAIREAGTGIVWTYYTGRPEPSSAQSRQRTSSSEQKLDYRSHCIDFLRQSALCHADTGLITYEWHPTSRIPLANITRHQCVDWGKLSGWVEQRSVDMLRPGWLIHPTLGAAYPDGEGDRIGVVGD</sequence>
<evidence type="ECO:0000313" key="2">
    <source>
        <dbReference type="EMBL" id="KAF2162248.1"/>
    </source>
</evidence>
<comment type="similarity">
    <text evidence="1">Belongs to the ustYa family.</text>
</comment>
<keyword evidence="3" id="KW-1185">Reference proteome</keyword>
<dbReference type="Pfam" id="PF11807">
    <property type="entry name" value="UstYa"/>
    <property type="match status" value="1"/>
</dbReference>
<evidence type="ECO:0000313" key="3">
    <source>
        <dbReference type="Proteomes" id="UP000799537"/>
    </source>
</evidence>
<dbReference type="AlphaFoldDB" id="A0A6A6C7M0"/>
<evidence type="ECO:0000256" key="1">
    <source>
        <dbReference type="ARBA" id="ARBA00035112"/>
    </source>
</evidence>
<protein>
    <submittedName>
        <fullName evidence="2">Uncharacterized protein</fullName>
    </submittedName>
</protein>
<dbReference type="PANTHER" id="PTHR33365:SF7">
    <property type="entry name" value="TAT PATHWAY SIGNAL SEQUENCE"/>
    <property type="match status" value="1"/>
</dbReference>
<dbReference type="OrthoDB" id="3687641at2759"/>
<dbReference type="PANTHER" id="PTHR33365">
    <property type="entry name" value="YALI0B05434P"/>
    <property type="match status" value="1"/>
</dbReference>
<dbReference type="RefSeq" id="XP_033663137.1">
    <property type="nucleotide sequence ID" value="XM_033813892.1"/>
</dbReference>
<dbReference type="InterPro" id="IPR021765">
    <property type="entry name" value="UstYa-like"/>
</dbReference>
<dbReference type="GO" id="GO:0043386">
    <property type="term" value="P:mycotoxin biosynthetic process"/>
    <property type="evidence" value="ECO:0007669"/>
    <property type="project" value="InterPro"/>
</dbReference>
<name>A0A6A6C7M0_ZASCE</name>
<accession>A0A6A6C7M0</accession>
<organism evidence="2 3">
    <name type="scientific">Zasmidium cellare ATCC 36951</name>
    <dbReference type="NCBI Taxonomy" id="1080233"/>
    <lineage>
        <taxon>Eukaryota</taxon>
        <taxon>Fungi</taxon>
        <taxon>Dikarya</taxon>
        <taxon>Ascomycota</taxon>
        <taxon>Pezizomycotina</taxon>
        <taxon>Dothideomycetes</taxon>
        <taxon>Dothideomycetidae</taxon>
        <taxon>Mycosphaerellales</taxon>
        <taxon>Mycosphaerellaceae</taxon>
        <taxon>Zasmidium</taxon>
    </lineage>
</organism>
<dbReference type="EMBL" id="ML993614">
    <property type="protein sequence ID" value="KAF2162248.1"/>
    <property type="molecule type" value="Genomic_DNA"/>
</dbReference>
<reference evidence="2" key="1">
    <citation type="journal article" date="2020" name="Stud. Mycol.">
        <title>101 Dothideomycetes genomes: a test case for predicting lifestyles and emergence of pathogens.</title>
        <authorList>
            <person name="Haridas S."/>
            <person name="Albert R."/>
            <person name="Binder M."/>
            <person name="Bloem J."/>
            <person name="Labutti K."/>
            <person name="Salamov A."/>
            <person name="Andreopoulos B."/>
            <person name="Baker S."/>
            <person name="Barry K."/>
            <person name="Bills G."/>
            <person name="Bluhm B."/>
            <person name="Cannon C."/>
            <person name="Castanera R."/>
            <person name="Culley D."/>
            <person name="Daum C."/>
            <person name="Ezra D."/>
            <person name="Gonzalez J."/>
            <person name="Henrissat B."/>
            <person name="Kuo A."/>
            <person name="Liang C."/>
            <person name="Lipzen A."/>
            <person name="Lutzoni F."/>
            <person name="Magnuson J."/>
            <person name="Mondo S."/>
            <person name="Nolan M."/>
            <person name="Ohm R."/>
            <person name="Pangilinan J."/>
            <person name="Park H.-J."/>
            <person name="Ramirez L."/>
            <person name="Alfaro M."/>
            <person name="Sun H."/>
            <person name="Tritt A."/>
            <person name="Yoshinaga Y."/>
            <person name="Zwiers L.-H."/>
            <person name="Turgeon B."/>
            <person name="Goodwin S."/>
            <person name="Spatafora J."/>
            <person name="Crous P."/>
            <person name="Grigoriev I."/>
        </authorList>
    </citation>
    <scope>NUCLEOTIDE SEQUENCE</scope>
    <source>
        <strain evidence="2">ATCC 36951</strain>
    </source>
</reference>